<evidence type="ECO:0000256" key="7">
    <source>
        <dbReference type="SAM" id="SignalP"/>
    </source>
</evidence>
<evidence type="ECO:0000313" key="9">
    <source>
        <dbReference type="EMBL" id="NEW09151.1"/>
    </source>
</evidence>
<keyword evidence="3" id="KW-0677">Repeat</keyword>
<organism evidence="9">
    <name type="scientific">Paenibacillus sp. SYP-B3998</name>
    <dbReference type="NCBI Taxonomy" id="2678564"/>
    <lineage>
        <taxon>Bacteria</taxon>
        <taxon>Bacillati</taxon>
        <taxon>Bacillota</taxon>
        <taxon>Bacilli</taxon>
        <taxon>Bacillales</taxon>
        <taxon>Paenibacillaceae</taxon>
        <taxon>Paenibacillus</taxon>
    </lineage>
</organism>
<dbReference type="InterPro" id="IPR058094">
    <property type="entry name" value="Ig-like_OmpL47-like"/>
</dbReference>
<reference evidence="9" key="1">
    <citation type="submission" date="2020-02" db="EMBL/GenBank/DDBJ databases">
        <authorList>
            <person name="Shen X.-R."/>
            <person name="Zhang Y.-X."/>
        </authorList>
    </citation>
    <scope>NUCLEOTIDE SEQUENCE</scope>
    <source>
        <strain evidence="9">SYP-B3998</strain>
    </source>
</reference>
<dbReference type="PROSITE" id="PS50853">
    <property type="entry name" value="FN3"/>
    <property type="match status" value="2"/>
</dbReference>
<dbReference type="EMBL" id="JAAIKC010000014">
    <property type="protein sequence ID" value="NEW09151.1"/>
    <property type="molecule type" value="Genomic_DNA"/>
</dbReference>
<dbReference type="SUPFAM" id="SSF52743">
    <property type="entry name" value="Subtilisin-like"/>
    <property type="match status" value="1"/>
</dbReference>
<dbReference type="Gene3D" id="2.130.10.30">
    <property type="entry name" value="Regulator of chromosome condensation 1/beta-lactamase-inhibitor protein II"/>
    <property type="match status" value="6"/>
</dbReference>
<feature type="active site" description="Charge relay system" evidence="6">
    <location>
        <position position="385"/>
    </location>
</feature>
<dbReference type="InterPro" id="IPR013783">
    <property type="entry name" value="Ig-like_fold"/>
</dbReference>
<dbReference type="Pfam" id="PF00415">
    <property type="entry name" value="RCC1"/>
    <property type="match status" value="4"/>
</dbReference>
<dbReference type="Gene3D" id="2.60.40.10">
    <property type="entry name" value="Immunoglobulins"/>
    <property type="match status" value="1"/>
</dbReference>
<gene>
    <name evidence="9" type="ORF">GK047_24560</name>
</gene>
<dbReference type="Pfam" id="PF00041">
    <property type="entry name" value="fn3"/>
    <property type="match status" value="1"/>
</dbReference>
<evidence type="ECO:0000256" key="5">
    <source>
        <dbReference type="ARBA" id="ARBA00022825"/>
    </source>
</evidence>
<comment type="caution">
    <text evidence="9">The sequence shown here is derived from an EMBL/GenBank/DDBJ whole genome shotgun (WGS) entry which is preliminary data.</text>
</comment>
<dbReference type="NCBIfam" id="NF047446">
    <property type="entry name" value="barrel_OmpL47"/>
    <property type="match status" value="5"/>
</dbReference>
<dbReference type="SMART" id="SM00060">
    <property type="entry name" value="FN3"/>
    <property type="match status" value="1"/>
</dbReference>
<sequence length="2368" mass="253994">MQNKAAIKRVLAQMLIILMLFSLMGNVFAENWEIDTQNINSDAYSPSSVENSTYGSAVQHIPPAYKQSQVNMPVDLNIINGTVNGSVYNDLTHSYIVKFKSLDAKKRMKNEFISKRNQVHIRQEYEHFPFVLADLTDDQMVQLSQNSEISYIEKNKKAVLLNSVNTVVEDTYEEKSWGYDFLHADELHENNNYGQGIKIAVLDTGIDSLNNDLHVTGGVSFPSGSYEDVQGHGTKVAGIIASQINKIGIKGIAPSSELYAVKVLGDKGEGYYSQIISGIDWAIDNHMNIINMSFGGLEESQALSEALQQAWQAGILLISAAGNDGINTLRYPANSETVLSVGSINQDLSVSSFTNYGERLELLAPGTDILTTSVGNSYVKVWGTSASSAFVAGAAALVWSAHPTWTNEQVRLALLQSADSNQSDKVNGFGLVNIASAIKEQYNKTVQFDVYGVQLPLNSNGFVGITSDVTPPSTSINITGSSMGSGIYYGTVQIQFTAVDDLSGVQKTEYSLDGGASWNLYSGPITLTVPKVYSLKYKSTDNSNNVETIKSQKITIKGDTTPPTTVLSIISGVKGGGGFYTSPVVFQLTASDDSGIRATEYSIDGGANWINYNGPVTLDNNKTVSLIYHSVDTNNNIESNKITKIYIDRISPLQSIIEFSPSTWTNGDVVVTIKNGFDDGSGAQKSQYRLNNTDPWTDYIAPFIVTSTSFVYARTIDVAGNISIEVSRQPQIDKTPPTVPQIIMSESNWTKNNVTVQIIAGTDQESHVLKSQIRISETGNWSDYSSPILVSSEGETTIYARSIDIAGNISTEAKVTVYIDKTSPTQPTINLSSNDWSNTDVSFTIIEGMDNGSGIKNTQYKVGNDGIWVNYTSPVTVTTEGKTEIFAHSIDNAGNISSEARALILIDKTAPSKPVINLSESNWTNKDVNVSITPGIDKLSGVQKTQYRFKVDESWKDYINPMTFSNEGILDIFARSLDNAGNISEESHSVIKIDKTVPSTPNGVNVTNRATNTISIAWTPSTDNLSGVETYIVYVDSKEVGSTANSRFIVGNLTPGTTYNIQLKAKDRASNFSEISDNYTIFTTPLLSSFGDHGLLTQSNGVLWTWGNNSSGQLGEVNKRNLTSPIVSDNIENLKSMSAGEKRSLFIKKDGSVWEMGNVTAEGLGVIGPVDGKVPNKVASVTNAVYVSSGYDHDLALTDSGEVWSWGNNASGKLGIGINDTPYNRIHSPSKVKDLNSVISISAGYCHSIALKSNGTIWSWGCNGGWQLGDGKYTEYGFTDFDDHMYYSDMSNLDATGSTTPIQVVNLNSIVAISAGGSYSLALDSDGSIWSWGINGNGELGNGLPMTYQIHKYTAPVKRSTPTKVLVNGRFIAISAGRSNALALREDGTVWGWGYGIGNVPQQIQGLDSINAVFAGKETNFVIKNDGKIYSWGKNESGQLGLGYVSTNETLPKEINFYVIPQLQLKPAVEITSLIGTELEPWYYNSTPTVTWVQTDSSNSDFTGYQLQVLDQNNTVLFDTGIVNENSNSNIKKLALNNLVKDIKLKVRVKASVGTVWSDWSSPKWFVLSQYPQGSMVKAGDNHSLMLKDDGTVWAWGNNMYGQIGDGTTVTKSTPVQVANLSNVRAISTLGYGNHSLALKYDGTVWAWGANYSGQLGDGTTTNRLTAVQVPNLTNVVAISAGVGHSLALKSDGTLWAWGIGNGSGSSTNSLSPIQKQINGVKDISAGNQFSLVLKNDGTIWAWGINNYMQLGDTTTTNRMNPVQVVGLNGIVQIAASARDGLGSLAVKQDGTVWTWGGVSNALVKQVNGLTDIKQVAASSHYVALKSDGTLWTWGNNASGQLGNSTNINNNNPVQLTSISDVNNMSAGSDHTLAMRNDGSVWAWGDNNGRQLGLGTTTNVYLPRAVMSEKIPVVTLTSPFGTQQSPSILIGTKPEISWNQIAKALASFASYQVQVLDEAGTTVILDSGIATQNTNSTSNSWTAMSELPVNQKLRVRVKASDGTTWSVWSDEGWMMLRTSVSNVPMVAAGSTHSLQLKSDGTVWSWGSNNSGELGDGTFVSKSTAVNIIGLSGVSRIAAGTSHSIALKNDGTVWAWGANDKGQLGNGNAAKQPTPVQVPGLSSIINVAAGSNYSIALKSDGTVWAWGANELGQLGDGSTVISRYKPAPVLGLAGISAIDAGNAHNLAIQNDGSVWGWGDNQVKQVGNLPRDIVATPVKILTNVTEVSAGASHSLALLKDGRVAAWGANNFGTLGNGNNNRYPDGNLVPGLNQISHVSAGGNVSFAVNNNGAVWAWGYNYSGNLGDGTNIDRFSPVQLTTISGVENVVAGMSHSLALKTDGSLWAWGSNNYGQLGYVTPNGWSRTPLKVR</sequence>
<dbReference type="InterPro" id="IPR022398">
    <property type="entry name" value="Peptidase_S8_His-AS"/>
</dbReference>
<dbReference type="Gene3D" id="3.30.420.430">
    <property type="match status" value="1"/>
</dbReference>
<dbReference type="CDD" id="cd07477">
    <property type="entry name" value="Peptidases_S8_Subtilisin_subset"/>
    <property type="match status" value="1"/>
</dbReference>
<feature type="active site" description="Charge relay system" evidence="6">
    <location>
        <position position="203"/>
    </location>
</feature>
<dbReference type="InterPro" id="IPR034202">
    <property type="entry name" value="Subtilisin_Carlsberg-like"/>
</dbReference>
<comment type="similarity">
    <text evidence="1 6">Belongs to the peptidase S8 family.</text>
</comment>
<dbReference type="PROSITE" id="PS51892">
    <property type="entry name" value="SUBTILASE"/>
    <property type="match status" value="1"/>
</dbReference>
<dbReference type="CDD" id="cd00063">
    <property type="entry name" value="FN3"/>
    <property type="match status" value="1"/>
</dbReference>
<feature type="domain" description="Fibronectin type-III" evidence="8">
    <location>
        <begin position="1470"/>
        <end position="1572"/>
    </location>
</feature>
<dbReference type="Gene3D" id="3.30.1920.20">
    <property type="match status" value="1"/>
</dbReference>
<dbReference type="InterPro" id="IPR023827">
    <property type="entry name" value="Peptidase_S8_Asp-AS"/>
</dbReference>
<keyword evidence="2 6" id="KW-0645">Protease</keyword>
<dbReference type="SUPFAM" id="SSF50985">
    <property type="entry name" value="RCC1/BLIP-II"/>
    <property type="match status" value="5"/>
</dbReference>
<dbReference type="InterPro" id="IPR009091">
    <property type="entry name" value="RCC1/BLIP-II"/>
</dbReference>
<evidence type="ECO:0000259" key="8">
    <source>
        <dbReference type="PROSITE" id="PS50853"/>
    </source>
</evidence>
<keyword evidence="7" id="KW-0732">Signal</keyword>
<dbReference type="InterPro" id="IPR015500">
    <property type="entry name" value="Peptidase_S8_subtilisin-rel"/>
</dbReference>
<dbReference type="Pfam" id="PF25390">
    <property type="entry name" value="WD40_RLD"/>
    <property type="match status" value="2"/>
</dbReference>
<evidence type="ECO:0000256" key="1">
    <source>
        <dbReference type="ARBA" id="ARBA00011073"/>
    </source>
</evidence>
<dbReference type="SUPFAM" id="SSF50939">
    <property type="entry name" value="Sialidases"/>
    <property type="match status" value="1"/>
</dbReference>
<dbReference type="PANTHER" id="PTHR22870">
    <property type="entry name" value="REGULATOR OF CHROMOSOME CONDENSATION"/>
    <property type="match status" value="1"/>
</dbReference>
<evidence type="ECO:0000256" key="2">
    <source>
        <dbReference type="ARBA" id="ARBA00022670"/>
    </source>
</evidence>
<keyword evidence="4 6" id="KW-0378">Hydrolase</keyword>
<evidence type="ECO:0000256" key="3">
    <source>
        <dbReference type="ARBA" id="ARBA00022737"/>
    </source>
</evidence>
<dbReference type="InterPro" id="IPR036278">
    <property type="entry name" value="Sialidase_sf"/>
</dbReference>
<accession>A0A6G4A5Q0</accession>
<dbReference type="SUPFAM" id="SSF49265">
    <property type="entry name" value="Fibronectin type III"/>
    <property type="match status" value="1"/>
</dbReference>
<keyword evidence="5 6" id="KW-0720">Serine protease</keyword>
<dbReference type="Gene3D" id="3.40.50.200">
    <property type="entry name" value="Peptidase S8/S53 domain"/>
    <property type="match status" value="1"/>
</dbReference>
<evidence type="ECO:0000256" key="6">
    <source>
        <dbReference type="PROSITE-ProRule" id="PRU01240"/>
    </source>
</evidence>
<dbReference type="GO" id="GO:0004252">
    <property type="term" value="F:serine-type endopeptidase activity"/>
    <property type="evidence" value="ECO:0007669"/>
    <property type="project" value="UniProtKB-UniRule"/>
</dbReference>
<dbReference type="InterPro" id="IPR036116">
    <property type="entry name" value="FN3_sf"/>
</dbReference>
<dbReference type="InterPro" id="IPR000408">
    <property type="entry name" value="Reg_chr_condens"/>
</dbReference>
<name>A0A6G4A5Q0_9BACL</name>
<dbReference type="InterPro" id="IPR051210">
    <property type="entry name" value="Ub_ligase/GEF_domain"/>
</dbReference>
<feature type="active site" description="Charge relay system" evidence="6">
    <location>
        <position position="232"/>
    </location>
</feature>
<feature type="signal peptide" evidence="7">
    <location>
        <begin position="1"/>
        <end position="29"/>
    </location>
</feature>
<dbReference type="Pfam" id="PF00082">
    <property type="entry name" value="Peptidase_S8"/>
    <property type="match status" value="1"/>
</dbReference>
<dbReference type="PANTHER" id="PTHR22870:SF408">
    <property type="entry name" value="OS09G0560450 PROTEIN"/>
    <property type="match status" value="1"/>
</dbReference>
<dbReference type="GO" id="GO:0006508">
    <property type="term" value="P:proteolysis"/>
    <property type="evidence" value="ECO:0007669"/>
    <property type="project" value="UniProtKB-KW"/>
</dbReference>
<evidence type="ECO:0000256" key="4">
    <source>
        <dbReference type="ARBA" id="ARBA00022801"/>
    </source>
</evidence>
<dbReference type="InterPro" id="IPR003961">
    <property type="entry name" value="FN3_dom"/>
</dbReference>
<dbReference type="InterPro" id="IPR036852">
    <property type="entry name" value="Peptidase_S8/S53_dom_sf"/>
</dbReference>
<feature type="chain" id="PRO_5026046828" evidence="7">
    <location>
        <begin position="30"/>
        <end position="2368"/>
    </location>
</feature>
<dbReference type="Gene3D" id="3.30.70.80">
    <property type="entry name" value="Peptidase S8 propeptide/proteinase inhibitor I9"/>
    <property type="match status" value="1"/>
</dbReference>
<dbReference type="InterPro" id="IPR000209">
    <property type="entry name" value="Peptidase_S8/S53_dom"/>
</dbReference>
<feature type="domain" description="Fibronectin type-III" evidence="8">
    <location>
        <begin position="997"/>
        <end position="1087"/>
    </location>
</feature>
<proteinExistence type="inferred from homology"/>
<dbReference type="PROSITE" id="PS00136">
    <property type="entry name" value="SUBTILASE_ASP"/>
    <property type="match status" value="1"/>
</dbReference>
<dbReference type="Pfam" id="PF13540">
    <property type="entry name" value="RCC1_2"/>
    <property type="match status" value="3"/>
</dbReference>
<dbReference type="InterPro" id="IPR058923">
    <property type="entry name" value="RCC1-like_dom"/>
</dbReference>
<dbReference type="RefSeq" id="WP_163952737.1">
    <property type="nucleotide sequence ID" value="NZ_JAAIKC010000014.1"/>
</dbReference>
<dbReference type="PROSITE" id="PS00626">
    <property type="entry name" value="RCC1_2"/>
    <property type="match status" value="5"/>
</dbReference>
<dbReference type="PROSITE" id="PS50012">
    <property type="entry name" value="RCC1_3"/>
    <property type="match status" value="18"/>
</dbReference>
<dbReference type="PROSITE" id="PS00137">
    <property type="entry name" value="SUBTILASE_HIS"/>
    <property type="match status" value="1"/>
</dbReference>
<dbReference type="PRINTS" id="PR00723">
    <property type="entry name" value="SUBTILISIN"/>
</dbReference>
<dbReference type="InterPro" id="IPR037045">
    <property type="entry name" value="S8pro/Inhibitor_I9_sf"/>
</dbReference>
<protein>
    <submittedName>
        <fullName evidence="9">S8 family serine peptidase</fullName>
    </submittedName>
</protein>